<dbReference type="OrthoDB" id="10071877at2759"/>
<dbReference type="PANTHER" id="PTHR23206">
    <property type="entry name" value="MASK PROTEIN"/>
    <property type="match status" value="1"/>
</dbReference>
<dbReference type="EMBL" id="CAJOAX010008456">
    <property type="protein sequence ID" value="CAF4034132.1"/>
    <property type="molecule type" value="Genomic_DNA"/>
</dbReference>
<feature type="repeat" description="ANK" evidence="3">
    <location>
        <begin position="58"/>
        <end position="90"/>
    </location>
</feature>
<dbReference type="GO" id="GO:0045087">
    <property type="term" value="P:innate immune response"/>
    <property type="evidence" value="ECO:0007669"/>
    <property type="project" value="TreeGrafter"/>
</dbReference>
<protein>
    <submittedName>
        <fullName evidence="4">Uncharacterized protein</fullName>
    </submittedName>
</protein>
<accession>A0A815MV09</accession>
<dbReference type="Pfam" id="PF13637">
    <property type="entry name" value="Ank_4"/>
    <property type="match status" value="1"/>
</dbReference>
<evidence type="ECO:0000256" key="3">
    <source>
        <dbReference type="PROSITE-ProRule" id="PRU00023"/>
    </source>
</evidence>
<evidence type="ECO:0000313" key="6">
    <source>
        <dbReference type="Proteomes" id="UP000663882"/>
    </source>
</evidence>
<dbReference type="InterPro" id="IPR051631">
    <property type="entry name" value="Ankyrin-KH/SAM_domain"/>
</dbReference>
<dbReference type="EMBL" id="CAJNOO010005773">
    <property type="protein sequence ID" value="CAF1429994.1"/>
    <property type="molecule type" value="Genomic_DNA"/>
</dbReference>
<dbReference type="SMART" id="SM00248">
    <property type="entry name" value="ANK"/>
    <property type="match status" value="3"/>
</dbReference>
<comment type="caution">
    <text evidence="4">The sequence shown here is derived from an EMBL/GenBank/DDBJ whole genome shotgun (WGS) entry which is preliminary data.</text>
</comment>
<sequence length="158" mass="17441">MQFTSGNNALHYSAESYADIVQFLFEHNLKMETTSAGHVEVARTLPDHGAGVNTHSNDSNDTLMEACMDGHVQVAKILLDYGANVNMRSDSYESLLTLSASGGQIELASLLIERGANLEEVNDEEYTPLMDGLFKIFLTFDLLFFFSASREGHDDLVN</sequence>
<dbReference type="InterPro" id="IPR036770">
    <property type="entry name" value="Ankyrin_rpt-contain_sf"/>
</dbReference>
<proteinExistence type="predicted"/>
<evidence type="ECO:0000256" key="2">
    <source>
        <dbReference type="ARBA" id="ARBA00023043"/>
    </source>
</evidence>
<dbReference type="SUPFAM" id="SSF48403">
    <property type="entry name" value="Ankyrin repeat"/>
    <property type="match status" value="1"/>
</dbReference>
<feature type="repeat" description="ANK" evidence="3">
    <location>
        <begin position="91"/>
        <end position="123"/>
    </location>
</feature>
<dbReference type="InterPro" id="IPR002110">
    <property type="entry name" value="Ankyrin_rpt"/>
</dbReference>
<dbReference type="PROSITE" id="PS50088">
    <property type="entry name" value="ANK_REPEAT"/>
    <property type="match status" value="2"/>
</dbReference>
<evidence type="ECO:0000313" key="5">
    <source>
        <dbReference type="EMBL" id="CAF4034132.1"/>
    </source>
</evidence>
<evidence type="ECO:0000256" key="1">
    <source>
        <dbReference type="ARBA" id="ARBA00022737"/>
    </source>
</evidence>
<name>A0A815MV09_9BILA</name>
<reference evidence="4" key="1">
    <citation type="submission" date="2021-02" db="EMBL/GenBank/DDBJ databases">
        <authorList>
            <person name="Nowell W R."/>
        </authorList>
    </citation>
    <scope>NUCLEOTIDE SEQUENCE</scope>
</reference>
<dbReference type="PANTHER" id="PTHR23206:SF8">
    <property type="entry name" value="ANKYRIN REPEAT AND KH DOMAIN-CONTAINING 1"/>
    <property type="match status" value="1"/>
</dbReference>
<dbReference type="Gene3D" id="1.25.40.20">
    <property type="entry name" value="Ankyrin repeat-containing domain"/>
    <property type="match status" value="1"/>
</dbReference>
<organism evidence="4 6">
    <name type="scientific">Rotaria sordida</name>
    <dbReference type="NCBI Taxonomy" id="392033"/>
    <lineage>
        <taxon>Eukaryota</taxon>
        <taxon>Metazoa</taxon>
        <taxon>Spiralia</taxon>
        <taxon>Gnathifera</taxon>
        <taxon>Rotifera</taxon>
        <taxon>Eurotatoria</taxon>
        <taxon>Bdelloidea</taxon>
        <taxon>Philodinida</taxon>
        <taxon>Philodinidae</taxon>
        <taxon>Rotaria</taxon>
    </lineage>
</organism>
<dbReference type="AlphaFoldDB" id="A0A815MV09"/>
<dbReference type="GO" id="GO:0005737">
    <property type="term" value="C:cytoplasm"/>
    <property type="evidence" value="ECO:0007669"/>
    <property type="project" value="TreeGrafter"/>
</dbReference>
<dbReference type="Proteomes" id="UP000663882">
    <property type="component" value="Unassembled WGS sequence"/>
</dbReference>
<evidence type="ECO:0000313" key="4">
    <source>
        <dbReference type="EMBL" id="CAF1429994.1"/>
    </source>
</evidence>
<dbReference type="Proteomes" id="UP000663823">
    <property type="component" value="Unassembled WGS sequence"/>
</dbReference>
<dbReference type="PROSITE" id="PS50297">
    <property type="entry name" value="ANK_REP_REGION"/>
    <property type="match status" value="1"/>
</dbReference>
<gene>
    <name evidence="5" type="ORF">OTI717_LOCUS30793</name>
    <name evidence="4" type="ORF">RFH988_LOCUS35906</name>
</gene>
<keyword evidence="1" id="KW-0677">Repeat</keyword>
<keyword evidence="2 3" id="KW-0040">ANK repeat</keyword>